<keyword evidence="2" id="KW-0812">Transmembrane</keyword>
<evidence type="ECO:0000256" key="2">
    <source>
        <dbReference type="SAM" id="Phobius"/>
    </source>
</evidence>
<feature type="transmembrane region" description="Helical" evidence="2">
    <location>
        <begin position="270"/>
        <end position="289"/>
    </location>
</feature>
<accession>A0A8H7DZV0</accession>
<dbReference type="AlphaFoldDB" id="A0A8H7DZV0"/>
<feature type="transmembrane region" description="Helical" evidence="2">
    <location>
        <begin position="185"/>
        <end position="204"/>
    </location>
</feature>
<name>A0A8H7DZV0_9EURO</name>
<dbReference type="EMBL" id="JAACFV010000110">
    <property type="protein sequence ID" value="KAF7505404.1"/>
    <property type="molecule type" value="Genomic_DNA"/>
</dbReference>
<evidence type="ECO:0000313" key="3">
    <source>
        <dbReference type="EMBL" id="KAF7505404.1"/>
    </source>
</evidence>
<protein>
    <recommendedName>
        <fullName evidence="5">DUF1275 domain protein</fullName>
    </recommendedName>
</protein>
<feature type="transmembrane region" description="Helical" evidence="2">
    <location>
        <begin position="160"/>
        <end position="179"/>
    </location>
</feature>
<evidence type="ECO:0000256" key="1">
    <source>
        <dbReference type="SAM" id="MobiDB-lite"/>
    </source>
</evidence>
<dbReference type="PANTHER" id="PTHR37488:SF2">
    <property type="entry name" value="DUF1275 DOMAIN-CONTAINING PROTEIN"/>
    <property type="match status" value="1"/>
</dbReference>
<evidence type="ECO:0008006" key="5">
    <source>
        <dbReference type="Google" id="ProtNLM"/>
    </source>
</evidence>
<dbReference type="Pfam" id="PF06912">
    <property type="entry name" value="DUF1275"/>
    <property type="match status" value="1"/>
</dbReference>
<gene>
    <name evidence="3" type="ORF">GJ744_000950</name>
</gene>
<keyword evidence="4" id="KW-1185">Reference proteome</keyword>
<proteinExistence type="predicted"/>
<keyword evidence="2" id="KW-0472">Membrane</keyword>
<dbReference type="OrthoDB" id="5223589at2759"/>
<dbReference type="Proteomes" id="UP000606974">
    <property type="component" value="Unassembled WGS sequence"/>
</dbReference>
<evidence type="ECO:0000313" key="4">
    <source>
        <dbReference type="Proteomes" id="UP000606974"/>
    </source>
</evidence>
<dbReference type="PANTHER" id="PTHR37488">
    <property type="entry name" value="DUF1275 DOMAIN-CONTAINING PROTEIN"/>
    <property type="match status" value="1"/>
</dbReference>
<sequence>MWASVVNQIHPGNGVDAEISKMLPTMHNQVPRSKAPPTPTTLADTQEKEEHKRRNTKRGSLARSWLNADVDDSIFLDLELLVLTFSIGMQDVSTFLDYRCFASNQTGNSVLLATGIVGLGDQLFEVGNVGTSLAAFVAGGFCAGQTGNFLVDGGVLRKRWWLVFSSVVQTAMVFGAWALQYRQPIHADGVAMMVIALLAFSSGAQVAMARGLRITEITTAMATAAWVDIIVDPELWTRKNKGRNRRMAFLISLISGAFVGAWAYRSMGSAFVLLVSAIGKIIVTAALLINDVLVITCEDDLDSQACGEEV</sequence>
<organism evidence="3 4">
    <name type="scientific">Endocarpon pusillum</name>
    <dbReference type="NCBI Taxonomy" id="364733"/>
    <lineage>
        <taxon>Eukaryota</taxon>
        <taxon>Fungi</taxon>
        <taxon>Dikarya</taxon>
        <taxon>Ascomycota</taxon>
        <taxon>Pezizomycotina</taxon>
        <taxon>Eurotiomycetes</taxon>
        <taxon>Chaetothyriomycetidae</taxon>
        <taxon>Verrucariales</taxon>
        <taxon>Verrucariaceae</taxon>
        <taxon>Endocarpon</taxon>
    </lineage>
</organism>
<dbReference type="InterPro" id="IPR010699">
    <property type="entry name" value="DUF1275"/>
</dbReference>
<keyword evidence="2" id="KW-1133">Transmembrane helix</keyword>
<feature type="transmembrane region" description="Helical" evidence="2">
    <location>
        <begin position="247"/>
        <end position="264"/>
    </location>
</feature>
<feature type="region of interest" description="Disordered" evidence="1">
    <location>
        <begin position="28"/>
        <end position="58"/>
    </location>
</feature>
<reference evidence="3" key="1">
    <citation type="submission" date="2020-02" db="EMBL/GenBank/DDBJ databases">
        <authorList>
            <person name="Palmer J.M."/>
        </authorList>
    </citation>
    <scope>NUCLEOTIDE SEQUENCE</scope>
    <source>
        <strain evidence="3">EPUS1.4</strain>
        <tissue evidence="3">Thallus</tissue>
    </source>
</reference>
<comment type="caution">
    <text evidence="3">The sequence shown here is derived from an EMBL/GenBank/DDBJ whole genome shotgun (WGS) entry which is preliminary data.</text>
</comment>